<evidence type="ECO:0000256" key="1">
    <source>
        <dbReference type="SAM" id="MobiDB-lite"/>
    </source>
</evidence>
<keyword evidence="2" id="KW-0812">Transmembrane</keyword>
<dbReference type="Proteomes" id="UP001642540">
    <property type="component" value="Unassembled WGS sequence"/>
</dbReference>
<name>A0ABP1RDL4_9HEXA</name>
<gene>
    <name evidence="3" type="ORF">ODALV1_LOCUS21549</name>
</gene>
<organism evidence="3 4">
    <name type="scientific">Orchesella dallaii</name>
    <dbReference type="NCBI Taxonomy" id="48710"/>
    <lineage>
        <taxon>Eukaryota</taxon>
        <taxon>Metazoa</taxon>
        <taxon>Ecdysozoa</taxon>
        <taxon>Arthropoda</taxon>
        <taxon>Hexapoda</taxon>
        <taxon>Collembola</taxon>
        <taxon>Entomobryomorpha</taxon>
        <taxon>Entomobryoidea</taxon>
        <taxon>Orchesellidae</taxon>
        <taxon>Orchesellinae</taxon>
        <taxon>Orchesella</taxon>
    </lineage>
</organism>
<feature type="compositionally biased region" description="Basic residues" evidence="1">
    <location>
        <begin position="114"/>
        <end position="123"/>
    </location>
</feature>
<feature type="transmembrane region" description="Helical" evidence="2">
    <location>
        <begin position="64"/>
        <end position="81"/>
    </location>
</feature>
<evidence type="ECO:0000313" key="3">
    <source>
        <dbReference type="EMBL" id="CAL8126782.1"/>
    </source>
</evidence>
<keyword evidence="2" id="KW-0472">Membrane</keyword>
<protein>
    <submittedName>
        <fullName evidence="3">Uncharacterized protein</fullName>
    </submittedName>
</protein>
<dbReference type="EMBL" id="CAXLJM020000072">
    <property type="protein sequence ID" value="CAL8126782.1"/>
    <property type="molecule type" value="Genomic_DNA"/>
</dbReference>
<evidence type="ECO:0000256" key="2">
    <source>
        <dbReference type="SAM" id="Phobius"/>
    </source>
</evidence>
<keyword evidence="2" id="KW-1133">Transmembrane helix</keyword>
<accession>A0ABP1RDL4</accession>
<feature type="region of interest" description="Disordered" evidence="1">
    <location>
        <begin position="91"/>
        <end position="134"/>
    </location>
</feature>
<proteinExistence type="predicted"/>
<comment type="caution">
    <text evidence="3">The sequence shown here is derived from an EMBL/GenBank/DDBJ whole genome shotgun (WGS) entry which is preliminary data.</text>
</comment>
<keyword evidence="4" id="KW-1185">Reference proteome</keyword>
<reference evidence="3 4" key="1">
    <citation type="submission" date="2024-08" db="EMBL/GenBank/DDBJ databases">
        <authorList>
            <person name="Cucini C."/>
            <person name="Frati F."/>
        </authorList>
    </citation>
    <scope>NUCLEOTIDE SEQUENCE [LARGE SCALE GENOMIC DNA]</scope>
</reference>
<evidence type="ECO:0000313" key="4">
    <source>
        <dbReference type="Proteomes" id="UP001642540"/>
    </source>
</evidence>
<sequence>MHDVWEHLRSFWGRVDEVGIDEATSFSPSGVNPDSVKALNEECKAQNAKLFFSILDTTISGEQMVLFLFVGMILGYGIGAFKSRKRRVAGNDYPRQTPRLPALPHRDVAQRSTRQTRRQHHNRSNLTGRRVPHQRNSFGHIPEFSLTRTLTLAQENDIYYGSEYYVPTAPPRTPMPHSYY</sequence>